<evidence type="ECO:0000259" key="5">
    <source>
        <dbReference type="PROSITE" id="PS51443"/>
    </source>
</evidence>
<sequence>MLIFILGRMSVKAKNFYRRALPSTCVDFASEEGKQLFKESLLEGNANIYFRLASQFRTQDEPAYCGLSTLGHFSPLAAYHSASDKVLIMDVARFKYPPHWVTLKQLQVAMCSLDKTTKRTRGYVMLNLRTDSMPLIAFALKANLGSNDADYVQVICENFQANNYRDSAELLSQACRTVCTEVRQTSIANVFSSSAVAALMLAWPFEVSIPKQL</sequence>
<evidence type="ECO:0000256" key="3">
    <source>
        <dbReference type="ARBA" id="ARBA00022679"/>
    </source>
</evidence>
<organism evidence="6 7">
    <name type="scientific">Ancylostoma duodenale</name>
    <dbReference type="NCBI Taxonomy" id="51022"/>
    <lineage>
        <taxon>Eukaryota</taxon>
        <taxon>Metazoa</taxon>
        <taxon>Ecdysozoa</taxon>
        <taxon>Nematoda</taxon>
        <taxon>Chromadorea</taxon>
        <taxon>Rhabditida</taxon>
        <taxon>Rhabditina</taxon>
        <taxon>Rhabditomorpha</taxon>
        <taxon>Strongyloidea</taxon>
        <taxon>Ancylostomatidae</taxon>
        <taxon>Ancylostomatinae</taxon>
        <taxon>Ancylostoma</taxon>
    </lineage>
</organism>
<dbReference type="InterPro" id="IPR040409">
    <property type="entry name" value="PCS-like"/>
</dbReference>
<dbReference type="AlphaFoldDB" id="A0A0C2G8N8"/>
<name>A0A0C2G8N8_9BILA</name>
<dbReference type="GO" id="GO:0046938">
    <property type="term" value="P:phytochelatin biosynthetic process"/>
    <property type="evidence" value="ECO:0007669"/>
    <property type="project" value="InterPro"/>
</dbReference>
<dbReference type="PANTHER" id="PTHR33447:SF2">
    <property type="entry name" value="GLUTATHIONE GAMMA-GLUTAMYLCYSTEINYLTRANSFERASE"/>
    <property type="match status" value="1"/>
</dbReference>
<keyword evidence="2" id="KW-0104">Cadmium</keyword>
<dbReference type="Proteomes" id="UP000054047">
    <property type="component" value="Unassembled WGS sequence"/>
</dbReference>
<dbReference type="Gene3D" id="3.90.70.30">
    <property type="entry name" value="Phytochelatin synthase, N-terminal domain"/>
    <property type="match status" value="2"/>
</dbReference>
<dbReference type="GO" id="GO:0010273">
    <property type="term" value="P:detoxification of copper ion"/>
    <property type="evidence" value="ECO:0007669"/>
    <property type="project" value="TreeGrafter"/>
</dbReference>
<evidence type="ECO:0000313" key="7">
    <source>
        <dbReference type="Proteomes" id="UP000054047"/>
    </source>
</evidence>
<dbReference type="Pfam" id="PF05023">
    <property type="entry name" value="Phytochelatin"/>
    <property type="match status" value="2"/>
</dbReference>
<dbReference type="GO" id="GO:0016756">
    <property type="term" value="F:glutathione gamma-glutamylcysteinyltransferase activity"/>
    <property type="evidence" value="ECO:0007669"/>
    <property type="project" value="UniProtKB-EC"/>
</dbReference>
<gene>
    <name evidence="6" type="ORF">ANCDUO_12475</name>
</gene>
<evidence type="ECO:0000256" key="1">
    <source>
        <dbReference type="ARBA" id="ARBA00012468"/>
    </source>
</evidence>
<protein>
    <recommendedName>
        <fullName evidence="1">glutathione gamma-glutamylcysteinyltransferase</fullName>
        <ecNumber evidence="1">2.3.2.15</ecNumber>
    </recommendedName>
</protein>
<evidence type="ECO:0000256" key="4">
    <source>
        <dbReference type="ARBA" id="ARBA00022723"/>
    </source>
</evidence>
<keyword evidence="3" id="KW-0808">Transferase</keyword>
<keyword evidence="4" id="KW-0479">Metal-binding</keyword>
<feature type="domain" description="Peptidase C83" evidence="5">
    <location>
        <begin position="1"/>
        <end position="131"/>
    </location>
</feature>
<dbReference type="PROSITE" id="PS51443">
    <property type="entry name" value="PCS"/>
    <property type="match status" value="1"/>
</dbReference>
<keyword evidence="7" id="KW-1185">Reference proteome</keyword>
<dbReference type="EC" id="2.3.2.15" evidence="1"/>
<evidence type="ECO:0000313" key="6">
    <source>
        <dbReference type="EMBL" id="KIH57335.1"/>
    </source>
</evidence>
<dbReference type="InterPro" id="IPR007719">
    <property type="entry name" value="PCS_N"/>
</dbReference>
<evidence type="ECO:0000256" key="2">
    <source>
        <dbReference type="ARBA" id="ARBA00022539"/>
    </source>
</evidence>
<dbReference type="GO" id="GO:0098849">
    <property type="term" value="P:cellular detoxification of cadmium ion"/>
    <property type="evidence" value="ECO:0007669"/>
    <property type="project" value="TreeGrafter"/>
</dbReference>
<dbReference type="GO" id="GO:0046872">
    <property type="term" value="F:metal ion binding"/>
    <property type="evidence" value="ECO:0007669"/>
    <property type="project" value="UniProtKB-KW"/>
</dbReference>
<dbReference type="InterPro" id="IPR038765">
    <property type="entry name" value="Papain-like_cys_pep_sf"/>
</dbReference>
<dbReference type="SUPFAM" id="SSF54001">
    <property type="entry name" value="Cysteine proteinases"/>
    <property type="match status" value="2"/>
</dbReference>
<dbReference type="OrthoDB" id="448954at2759"/>
<accession>A0A0C2G8N8</accession>
<dbReference type="EMBL" id="KN734493">
    <property type="protein sequence ID" value="KIH57335.1"/>
    <property type="molecule type" value="Genomic_DNA"/>
</dbReference>
<dbReference type="InterPro" id="IPR038156">
    <property type="entry name" value="PCS_N_sf"/>
</dbReference>
<dbReference type="PANTHER" id="PTHR33447">
    <property type="entry name" value="GLUTATHIONE GAMMA-GLUTAMYLCYSTEINYLTRANSFERASE"/>
    <property type="match status" value="1"/>
</dbReference>
<reference evidence="6 7" key="1">
    <citation type="submission" date="2013-12" db="EMBL/GenBank/DDBJ databases">
        <title>Draft genome of the parsitic nematode Ancylostoma duodenale.</title>
        <authorList>
            <person name="Mitreva M."/>
        </authorList>
    </citation>
    <scope>NUCLEOTIDE SEQUENCE [LARGE SCALE GENOMIC DNA]</scope>
    <source>
        <strain evidence="6 7">Zhejiang</strain>
    </source>
</reference>
<proteinExistence type="predicted"/>